<organism evidence="1 2">
    <name type="scientific">Spiromyces aspiralis</name>
    <dbReference type="NCBI Taxonomy" id="68401"/>
    <lineage>
        <taxon>Eukaryota</taxon>
        <taxon>Fungi</taxon>
        <taxon>Fungi incertae sedis</taxon>
        <taxon>Zoopagomycota</taxon>
        <taxon>Kickxellomycotina</taxon>
        <taxon>Kickxellomycetes</taxon>
        <taxon>Kickxellales</taxon>
        <taxon>Kickxellaceae</taxon>
        <taxon>Spiromyces</taxon>
    </lineage>
</organism>
<gene>
    <name evidence="1" type="ORF">EV182_000777</name>
</gene>
<protein>
    <submittedName>
        <fullName evidence="1">Uncharacterized protein</fullName>
    </submittedName>
</protein>
<sequence length="168" mass="18604">MSWLGLGKFIGRDAEVSEPESNVSLDSSILADDYDSDILAAEQDGISADDDSEDSEVYFQGKHGWDKPVVANNDPRDRITRERRRKLKTILTGSEPGDSSGGRNSSSGPVSVICVDLKAVDDRIQAMLEHNLSEMWLNPMSKQDRSVVSRLASMYRIKVIMGGRNRNT</sequence>
<comment type="caution">
    <text evidence="1">The sequence shown here is derived from an EMBL/GenBank/DDBJ whole genome shotgun (WGS) entry which is preliminary data.</text>
</comment>
<reference evidence="1" key="1">
    <citation type="submission" date="2022-06" db="EMBL/GenBank/DDBJ databases">
        <title>Phylogenomic reconstructions and comparative analyses of Kickxellomycotina fungi.</title>
        <authorList>
            <person name="Reynolds N.K."/>
            <person name="Stajich J.E."/>
            <person name="Barry K."/>
            <person name="Grigoriev I.V."/>
            <person name="Crous P."/>
            <person name="Smith M.E."/>
        </authorList>
    </citation>
    <scope>NUCLEOTIDE SEQUENCE</scope>
    <source>
        <strain evidence="1">RSA 2271</strain>
    </source>
</reference>
<keyword evidence="2" id="KW-1185">Reference proteome</keyword>
<name>A0ACC1HWC8_9FUNG</name>
<proteinExistence type="predicted"/>
<evidence type="ECO:0000313" key="2">
    <source>
        <dbReference type="Proteomes" id="UP001145114"/>
    </source>
</evidence>
<evidence type="ECO:0000313" key="1">
    <source>
        <dbReference type="EMBL" id="KAJ1680058.1"/>
    </source>
</evidence>
<dbReference type="EMBL" id="JAMZIH010000062">
    <property type="protein sequence ID" value="KAJ1680058.1"/>
    <property type="molecule type" value="Genomic_DNA"/>
</dbReference>
<dbReference type="Proteomes" id="UP001145114">
    <property type="component" value="Unassembled WGS sequence"/>
</dbReference>
<accession>A0ACC1HWC8</accession>